<evidence type="ECO:0000256" key="8">
    <source>
        <dbReference type="ARBA" id="ARBA00058590"/>
    </source>
</evidence>
<dbReference type="Gene3D" id="3.40.50.11260">
    <property type="match status" value="1"/>
</dbReference>
<dbReference type="InterPro" id="IPR020568">
    <property type="entry name" value="Ribosomal_Su5_D2-typ_SF"/>
</dbReference>
<keyword evidence="6 10" id="KW-0346">Stress response</keyword>
<dbReference type="InterPro" id="IPR036890">
    <property type="entry name" value="HATPase_C_sf"/>
</dbReference>
<dbReference type="SUPFAM" id="SSF55874">
    <property type="entry name" value="ATPase domain of HSP90 chaperone/DNA topoisomerase II/histidine kinase"/>
    <property type="match status" value="1"/>
</dbReference>
<evidence type="ECO:0000256" key="10">
    <source>
        <dbReference type="HAMAP-Rule" id="MF_00505"/>
    </source>
</evidence>
<keyword evidence="12" id="KW-0175">Coiled coil</keyword>
<dbReference type="InterPro" id="IPR020575">
    <property type="entry name" value="Hsp90_N"/>
</dbReference>
<comment type="similarity">
    <text evidence="2 10">Belongs to the heat shock protein 90 family.</text>
</comment>
<feature type="binding site" evidence="11">
    <location>
        <position position="75"/>
    </location>
    <ligand>
        <name>ATP</name>
        <dbReference type="ChEBI" id="CHEBI:30616"/>
    </ligand>
</feature>
<evidence type="ECO:0000256" key="1">
    <source>
        <dbReference type="ARBA" id="ARBA00004496"/>
    </source>
</evidence>
<comment type="function">
    <text evidence="8 10">Molecular chaperone. Has ATPase activity.</text>
</comment>
<feature type="domain" description="Histidine kinase/HSP90-like ATPase" evidence="13">
    <location>
        <begin position="68"/>
        <end position="225"/>
    </location>
</feature>
<dbReference type="GO" id="GO:0005524">
    <property type="term" value="F:ATP binding"/>
    <property type="evidence" value="ECO:0007669"/>
    <property type="project" value="UniProtKB-UniRule"/>
</dbReference>
<dbReference type="GO" id="GO:0005737">
    <property type="term" value="C:cytoplasm"/>
    <property type="evidence" value="ECO:0007669"/>
    <property type="project" value="UniProtKB-SubCell"/>
</dbReference>
<evidence type="ECO:0000256" key="11">
    <source>
        <dbReference type="PIRSR" id="PIRSR002583-1"/>
    </source>
</evidence>
<feature type="binding site" evidence="11">
    <location>
        <begin position="163"/>
        <end position="168"/>
    </location>
    <ligand>
        <name>ATP</name>
        <dbReference type="ChEBI" id="CHEBI:30616"/>
    </ligand>
</feature>
<comment type="caution">
    <text evidence="14">The sequence shown here is derived from an EMBL/GenBank/DDBJ whole genome shotgun (WGS) entry which is preliminary data.</text>
</comment>
<evidence type="ECO:0000256" key="5">
    <source>
        <dbReference type="ARBA" id="ARBA00022840"/>
    </source>
</evidence>
<dbReference type="InterPro" id="IPR019805">
    <property type="entry name" value="Heat_shock_protein_90_CS"/>
</dbReference>
<dbReference type="GO" id="GO:0016887">
    <property type="term" value="F:ATP hydrolysis activity"/>
    <property type="evidence" value="ECO:0007669"/>
    <property type="project" value="InterPro"/>
</dbReference>
<reference evidence="15" key="1">
    <citation type="submission" date="2015-12" db="EMBL/GenBank/DDBJ databases">
        <authorList>
            <person name="Lima A."/>
            <person name="Farahani Zayas N."/>
            <person name="Castro Da Silva M.A."/>
            <person name="Cabral A."/>
            <person name="Pessatti M.L."/>
        </authorList>
    </citation>
    <scope>NUCLEOTIDE SEQUENCE [LARGE SCALE GENOMIC DNA]</scope>
    <source>
        <strain evidence="15">LAMA 842</strain>
    </source>
</reference>
<dbReference type="PRINTS" id="PR00775">
    <property type="entry name" value="HEATSHOCK90"/>
</dbReference>
<dbReference type="HAMAP" id="MF_00505">
    <property type="entry name" value="HSP90"/>
    <property type="match status" value="1"/>
</dbReference>
<keyword evidence="7 10" id="KW-0143">Chaperone</keyword>
<dbReference type="Proteomes" id="UP000070282">
    <property type="component" value="Unassembled WGS sequence"/>
</dbReference>
<keyword evidence="3 10" id="KW-0963">Cytoplasm</keyword>
<dbReference type="NCBIfam" id="NF003555">
    <property type="entry name" value="PRK05218.1"/>
    <property type="match status" value="1"/>
</dbReference>
<evidence type="ECO:0000313" key="15">
    <source>
        <dbReference type="Proteomes" id="UP000070282"/>
    </source>
</evidence>
<feature type="coiled-coil region" evidence="12">
    <location>
        <begin position="539"/>
        <end position="566"/>
    </location>
</feature>
<dbReference type="FunFam" id="3.40.50.11260:FF:000002">
    <property type="entry name" value="Molecular chaperone HtpG"/>
    <property type="match status" value="1"/>
</dbReference>
<comment type="caution">
    <text evidence="10">Lacks conserved residue(s) required for the propagation of feature annotation.</text>
</comment>
<dbReference type="SUPFAM" id="SSF110942">
    <property type="entry name" value="HSP90 C-terminal domain"/>
    <property type="match status" value="1"/>
</dbReference>
<dbReference type="Gene3D" id="3.30.230.80">
    <property type="match status" value="1"/>
</dbReference>
<evidence type="ECO:0000256" key="2">
    <source>
        <dbReference type="ARBA" id="ARBA00008239"/>
    </source>
</evidence>
<feature type="region of interest" description="A; substrate-binding" evidence="10">
    <location>
        <begin position="1"/>
        <end position="376"/>
    </location>
</feature>
<feature type="binding site" evidence="11">
    <location>
        <position position="134"/>
    </location>
    <ligand>
        <name>ATP</name>
        <dbReference type="ChEBI" id="CHEBI:30616"/>
    </ligand>
</feature>
<dbReference type="EMBL" id="LOCO01000016">
    <property type="protein sequence ID" value="KXO08457.1"/>
    <property type="molecule type" value="Genomic_DNA"/>
</dbReference>
<evidence type="ECO:0000256" key="6">
    <source>
        <dbReference type="ARBA" id="ARBA00023016"/>
    </source>
</evidence>
<organism evidence="14 15">
    <name type="scientific">Marinobacter excellens LAMA 842</name>
    <dbReference type="NCBI Taxonomy" id="1306954"/>
    <lineage>
        <taxon>Bacteria</taxon>
        <taxon>Pseudomonadati</taxon>
        <taxon>Pseudomonadota</taxon>
        <taxon>Gammaproteobacteria</taxon>
        <taxon>Pseudomonadales</taxon>
        <taxon>Marinobacteraceae</taxon>
        <taxon>Marinobacter</taxon>
    </lineage>
</organism>
<dbReference type="PATRIC" id="fig|1306954.6.peg.1108"/>
<dbReference type="GO" id="GO:0051082">
    <property type="term" value="F:unfolded protein binding"/>
    <property type="evidence" value="ECO:0007669"/>
    <property type="project" value="UniProtKB-UniRule"/>
</dbReference>
<dbReference type="Gene3D" id="3.30.565.10">
    <property type="entry name" value="Histidine kinase-like ATPase, C-terminal domain"/>
    <property type="match status" value="1"/>
</dbReference>
<evidence type="ECO:0000256" key="12">
    <source>
        <dbReference type="SAM" id="Coils"/>
    </source>
</evidence>
<name>A0A137S7N8_9GAMM</name>
<dbReference type="SMART" id="SM00387">
    <property type="entry name" value="HATPase_c"/>
    <property type="match status" value="1"/>
</dbReference>
<comment type="subunit">
    <text evidence="10">Homodimer.</text>
</comment>
<dbReference type="InterPro" id="IPR001404">
    <property type="entry name" value="Hsp90_fam"/>
</dbReference>
<dbReference type="AlphaFoldDB" id="A0A137S7N8"/>
<sequence length="668" mass="76010">MAEPKRHMDVPQGACFGKDYLTTPLPRTLRPEQEKNTAMTVETNKETLGFQTEVKQLLHLMIHSLYSNKEIFLRELISNASDAEDKLRFAALKDDKLYEGDSDLKIRLDYDKDAGTITLADNGIGMTRDDVISNLGTIARSGTAEFLKQLSGDEKKDSKLIGQFGVGFYSAFIVADKVDVFTRRAGAPAEEGVHWESKGDGEFTIEPVTREQRGTEIVLHLKSDAKEFADGWKLRSLVKKYSDHISFPVVMKAESEEEDKKGEEETVNDATALWTLPRNEIKDEEYKEFYKHIGHDFEDPLTWSHNKVEGKLDYTSLLYIPKRAPFDLYNREAPRGLKLYVQRVFIMDDAEQFLPLYLRFTKGVIDSNDLSLNVSREILQNDSTVESIRTALTKRVLDMLSKLAKKDGDEYQGFWDEFGTVLKEGPAEDFSNREKIAGLLRFASTHTGESTQNVSLDDYIARMKEGQSKIYYITADNFMAAKSSPHLEVFRKKGIEVLILSDRIDEWMMGYLNEYDSKQFQDVARGDLDLGEVETEEDKKHQEEAAKEHKDLIERIQKALEDRVQEVRVTNRLTDSPACLVTGQFDMGAQMKKIMEAAGQKVPDSKPIFEINVDHPLVQRLEQEAKDERFGELSAVLFDQATLASGEQLKDPGAYVSRLNRLLLELAN</sequence>
<evidence type="ECO:0000256" key="9">
    <source>
        <dbReference type="ARBA" id="ARBA00070675"/>
    </source>
</evidence>
<dbReference type="FunFam" id="3.30.565.10:FF:000009">
    <property type="entry name" value="Molecular chaperone HtpG"/>
    <property type="match status" value="1"/>
</dbReference>
<dbReference type="InterPro" id="IPR037196">
    <property type="entry name" value="HSP90_C"/>
</dbReference>
<evidence type="ECO:0000259" key="13">
    <source>
        <dbReference type="SMART" id="SM00387"/>
    </source>
</evidence>
<keyword evidence="15" id="KW-1185">Reference proteome</keyword>
<proteinExistence type="inferred from homology"/>
<comment type="subcellular location">
    <subcellularLocation>
        <location evidence="1 10">Cytoplasm</location>
    </subcellularLocation>
</comment>
<evidence type="ECO:0000256" key="7">
    <source>
        <dbReference type="ARBA" id="ARBA00023186"/>
    </source>
</evidence>
<dbReference type="Gene3D" id="1.20.120.790">
    <property type="entry name" value="Heat shock protein 90, C-terminal domain"/>
    <property type="match status" value="1"/>
</dbReference>
<dbReference type="GO" id="GO:0140662">
    <property type="term" value="F:ATP-dependent protein folding chaperone"/>
    <property type="evidence" value="ECO:0007669"/>
    <property type="project" value="InterPro"/>
</dbReference>
<feature type="binding site" evidence="11">
    <location>
        <position position="215"/>
    </location>
    <ligand>
        <name>ATP</name>
        <dbReference type="ChEBI" id="CHEBI:30616"/>
    </ligand>
</feature>
<feature type="binding site" evidence="11">
    <location>
        <position position="126"/>
    </location>
    <ligand>
        <name>ATP</name>
        <dbReference type="ChEBI" id="CHEBI:30616"/>
    </ligand>
</feature>
<feature type="binding site" evidence="11">
    <location>
        <position position="121"/>
    </location>
    <ligand>
        <name>ATP</name>
        <dbReference type="ChEBI" id="CHEBI:30616"/>
    </ligand>
</feature>
<dbReference type="PIRSF" id="PIRSF002583">
    <property type="entry name" value="Hsp90"/>
    <property type="match status" value="1"/>
</dbReference>
<dbReference type="CDD" id="cd16927">
    <property type="entry name" value="HATPase_Hsp90-like"/>
    <property type="match status" value="1"/>
</dbReference>
<evidence type="ECO:0000256" key="4">
    <source>
        <dbReference type="ARBA" id="ARBA00022741"/>
    </source>
</evidence>
<feature type="binding site" evidence="11">
    <location>
        <begin position="141"/>
        <end position="142"/>
    </location>
    <ligand>
        <name>ATP</name>
        <dbReference type="ChEBI" id="CHEBI:30616"/>
    </ligand>
</feature>
<gene>
    <name evidence="10" type="primary">htpG</name>
    <name evidence="14" type="ORF">J122_2827</name>
</gene>
<dbReference type="InterPro" id="IPR003594">
    <property type="entry name" value="HATPase_dom"/>
</dbReference>
<keyword evidence="4 10" id="KW-0547">Nucleotide-binding</keyword>
<keyword evidence="5 10" id="KW-0067">ATP-binding</keyword>
<protein>
    <recommendedName>
        <fullName evidence="9 10">Chaperone protein HtpG</fullName>
    </recommendedName>
    <alternativeName>
        <fullName evidence="10">Heat shock protein HtpG</fullName>
    </alternativeName>
    <alternativeName>
        <fullName evidence="10">High temperature protein G</fullName>
    </alternativeName>
</protein>
<accession>A0A137S7N8</accession>
<evidence type="ECO:0000313" key="14">
    <source>
        <dbReference type="EMBL" id="KXO08457.1"/>
    </source>
</evidence>
<dbReference type="SUPFAM" id="SSF54211">
    <property type="entry name" value="Ribosomal protein S5 domain 2-like"/>
    <property type="match status" value="1"/>
</dbReference>
<feature type="region of interest" description="C" evidence="10">
    <location>
        <begin position="594"/>
        <end position="668"/>
    </location>
</feature>
<feature type="binding site" evidence="11">
    <location>
        <position position="79"/>
    </location>
    <ligand>
        <name>ATP</name>
        <dbReference type="ChEBI" id="CHEBI:30616"/>
    </ligand>
</feature>
<dbReference type="PANTHER" id="PTHR11528">
    <property type="entry name" value="HEAT SHOCK PROTEIN 90 FAMILY MEMBER"/>
    <property type="match status" value="1"/>
</dbReference>
<evidence type="ECO:0000256" key="3">
    <source>
        <dbReference type="ARBA" id="ARBA00022490"/>
    </source>
</evidence>
<dbReference type="Pfam" id="PF13589">
    <property type="entry name" value="HATPase_c_3"/>
    <property type="match status" value="1"/>
</dbReference>
<dbReference type="PROSITE" id="PS00298">
    <property type="entry name" value="HSP90"/>
    <property type="match status" value="1"/>
</dbReference>
<feature type="binding site" evidence="11">
    <location>
        <position position="376"/>
    </location>
    <ligand>
        <name>ATP</name>
        <dbReference type="ChEBI" id="CHEBI:30616"/>
    </ligand>
</feature>
<dbReference type="FunFam" id="3.30.230.80:FF:000002">
    <property type="entry name" value="Molecular chaperone HtpG"/>
    <property type="match status" value="1"/>
</dbReference>
<dbReference type="Pfam" id="PF00183">
    <property type="entry name" value="HSP90"/>
    <property type="match status" value="1"/>
</dbReference>